<feature type="coiled-coil region" evidence="1">
    <location>
        <begin position="205"/>
        <end position="277"/>
    </location>
</feature>
<feature type="compositionally biased region" description="Polar residues" evidence="2">
    <location>
        <begin position="1"/>
        <end position="40"/>
    </location>
</feature>
<name>A0AAN8A478_9PEZI</name>
<evidence type="ECO:0000256" key="1">
    <source>
        <dbReference type="SAM" id="Coils"/>
    </source>
</evidence>
<evidence type="ECO:0000256" key="2">
    <source>
        <dbReference type="SAM" id="MobiDB-lite"/>
    </source>
</evidence>
<dbReference type="Proteomes" id="UP001310594">
    <property type="component" value="Unassembled WGS sequence"/>
</dbReference>
<evidence type="ECO:0000313" key="3">
    <source>
        <dbReference type="EMBL" id="KAK5704946.1"/>
    </source>
</evidence>
<protein>
    <submittedName>
        <fullName evidence="3">Uncharacterized protein</fullName>
    </submittedName>
</protein>
<dbReference type="EMBL" id="JAVRQU010000003">
    <property type="protein sequence ID" value="KAK5704946.1"/>
    <property type="molecule type" value="Genomic_DNA"/>
</dbReference>
<dbReference type="AlphaFoldDB" id="A0AAN8A478"/>
<feature type="region of interest" description="Disordered" evidence="2">
    <location>
        <begin position="1"/>
        <end position="56"/>
    </location>
</feature>
<feature type="coiled-coil region" evidence="1">
    <location>
        <begin position="90"/>
        <end position="117"/>
    </location>
</feature>
<gene>
    <name evidence="3" type="ORF">LTR97_002057</name>
</gene>
<keyword evidence="1" id="KW-0175">Coiled coil</keyword>
<reference evidence="3" key="1">
    <citation type="submission" date="2023-08" db="EMBL/GenBank/DDBJ databases">
        <title>Black Yeasts Isolated from many extreme environments.</title>
        <authorList>
            <person name="Coleine C."/>
            <person name="Stajich J.E."/>
            <person name="Selbmann L."/>
        </authorList>
    </citation>
    <scope>NUCLEOTIDE SEQUENCE</scope>
    <source>
        <strain evidence="3">CCFEE 5810</strain>
    </source>
</reference>
<evidence type="ECO:0000313" key="4">
    <source>
        <dbReference type="Proteomes" id="UP001310594"/>
    </source>
</evidence>
<sequence>MSDQYSQEAPDTTSANVNDKSTLGDQYSQKVPGTVSANVNDKSAADASPGADDDDDGLCTDKALKRALEACVLKPGMPTTTIEERNALYIESITDQGQRLKNELDKAQENFDSIDQVRDANTSRHQAPWLQGIWLKSNNELRRAERNFNQFVVDIEHLMDMPPLARSEMYAQVTARRNRAVAKNREADDIEDSLEEPKDQEDFDVAQLRMEVMDLRQANTDLSKNFEKAEKDTSRLERELDREKRDAIQKLVQVEQMSEMERLVASEESEILRYEVKVLSGRVAELSGTSTTTATAPCKWHEPGMCVSSSQEEQARGKFCRLLIR</sequence>
<organism evidence="3 4">
    <name type="scientific">Elasticomyces elasticus</name>
    <dbReference type="NCBI Taxonomy" id="574655"/>
    <lineage>
        <taxon>Eukaryota</taxon>
        <taxon>Fungi</taxon>
        <taxon>Dikarya</taxon>
        <taxon>Ascomycota</taxon>
        <taxon>Pezizomycotina</taxon>
        <taxon>Dothideomycetes</taxon>
        <taxon>Dothideomycetidae</taxon>
        <taxon>Mycosphaerellales</taxon>
        <taxon>Teratosphaeriaceae</taxon>
        <taxon>Elasticomyces</taxon>
    </lineage>
</organism>
<feature type="compositionally biased region" description="Low complexity" evidence="2">
    <location>
        <begin position="41"/>
        <end position="50"/>
    </location>
</feature>
<comment type="caution">
    <text evidence="3">The sequence shown here is derived from an EMBL/GenBank/DDBJ whole genome shotgun (WGS) entry which is preliminary data.</text>
</comment>
<accession>A0AAN8A478</accession>
<proteinExistence type="predicted"/>